<accession>A0A0F9IBM2</accession>
<dbReference type="EMBL" id="LAZR01021613">
    <property type="protein sequence ID" value="KKL84752.1"/>
    <property type="molecule type" value="Genomic_DNA"/>
</dbReference>
<reference evidence="1" key="1">
    <citation type="journal article" date="2015" name="Nature">
        <title>Complex archaea that bridge the gap between prokaryotes and eukaryotes.</title>
        <authorList>
            <person name="Spang A."/>
            <person name="Saw J.H."/>
            <person name="Jorgensen S.L."/>
            <person name="Zaremba-Niedzwiedzka K."/>
            <person name="Martijn J."/>
            <person name="Lind A.E."/>
            <person name="van Eijk R."/>
            <person name="Schleper C."/>
            <person name="Guy L."/>
            <person name="Ettema T.J."/>
        </authorList>
    </citation>
    <scope>NUCLEOTIDE SEQUENCE</scope>
</reference>
<gene>
    <name evidence="1" type="ORF">LCGC14_1961570</name>
</gene>
<organism evidence="1">
    <name type="scientific">marine sediment metagenome</name>
    <dbReference type="NCBI Taxonomy" id="412755"/>
    <lineage>
        <taxon>unclassified sequences</taxon>
        <taxon>metagenomes</taxon>
        <taxon>ecological metagenomes</taxon>
    </lineage>
</organism>
<protein>
    <submittedName>
        <fullName evidence="1">Uncharacterized protein</fullName>
    </submittedName>
</protein>
<proteinExistence type="predicted"/>
<sequence length="70" mass="7927">MKACGHKDCKVSTGIHEGLTFGRGELDDNGYWEIPCDICARAGEEKYPEQYPCWPFSREQDNDNDNPSNS</sequence>
<evidence type="ECO:0000313" key="1">
    <source>
        <dbReference type="EMBL" id="KKL84752.1"/>
    </source>
</evidence>
<comment type="caution">
    <text evidence="1">The sequence shown here is derived from an EMBL/GenBank/DDBJ whole genome shotgun (WGS) entry which is preliminary data.</text>
</comment>
<dbReference type="AlphaFoldDB" id="A0A0F9IBM2"/>
<name>A0A0F9IBM2_9ZZZZ</name>